<protein>
    <submittedName>
        <fullName evidence="6">Helix-turn-helix domain-containing protein</fullName>
    </submittedName>
</protein>
<dbReference type="PANTHER" id="PTHR30136">
    <property type="entry name" value="HELIX-TURN-HELIX TRANSCRIPTIONAL REGULATOR, ICLR FAMILY"/>
    <property type="match status" value="1"/>
</dbReference>
<evidence type="ECO:0000256" key="3">
    <source>
        <dbReference type="ARBA" id="ARBA00023163"/>
    </source>
</evidence>
<dbReference type="SUPFAM" id="SSF55781">
    <property type="entry name" value="GAF domain-like"/>
    <property type="match status" value="1"/>
</dbReference>
<accession>A0ABT3S8C5</accession>
<evidence type="ECO:0000256" key="1">
    <source>
        <dbReference type="ARBA" id="ARBA00023015"/>
    </source>
</evidence>
<dbReference type="PROSITE" id="PS51077">
    <property type="entry name" value="HTH_ICLR"/>
    <property type="match status" value="1"/>
</dbReference>
<keyword evidence="7" id="KW-1185">Reference proteome</keyword>
<reference evidence="6 7" key="1">
    <citation type="submission" date="2022-11" db="EMBL/GenBank/DDBJ databases">
        <title>Mycobacterium sp. nov.</title>
        <authorList>
            <person name="Papic B."/>
            <person name="Spicic S."/>
            <person name="Duvnjak S."/>
        </authorList>
    </citation>
    <scope>NUCLEOTIDE SEQUENCE [LARGE SCALE GENOMIC DNA]</scope>
    <source>
        <strain evidence="6 7">CVI_P4</strain>
    </source>
</reference>
<dbReference type="PROSITE" id="PS51078">
    <property type="entry name" value="ICLR_ED"/>
    <property type="match status" value="1"/>
</dbReference>
<keyword evidence="3" id="KW-0804">Transcription</keyword>
<organism evidence="6 7">
    <name type="scientific">Mycobacterium pinniadriaticum</name>
    <dbReference type="NCBI Taxonomy" id="2994102"/>
    <lineage>
        <taxon>Bacteria</taxon>
        <taxon>Bacillati</taxon>
        <taxon>Actinomycetota</taxon>
        <taxon>Actinomycetes</taxon>
        <taxon>Mycobacteriales</taxon>
        <taxon>Mycobacteriaceae</taxon>
        <taxon>Mycobacterium</taxon>
    </lineage>
</organism>
<name>A0ABT3S8C5_9MYCO</name>
<dbReference type="InterPro" id="IPR005471">
    <property type="entry name" value="Tscrpt_reg_IclR_N"/>
</dbReference>
<dbReference type="SMART" id="SM00346">
    <property type="entry name" value="HTH_ICLR"/>
    <property type="match status" value="1"/>
</dbReference>
<evidence type="ECO:0000256" key="2">
    <source>
        <dbReference type="ARBA" id="ARBA00023125"/>
    </source>
</evidence>
<dbReference type="InterPro" id="IPR036388">
    <property type="entry name" value="WH-like_DNA-bd_sf"/>
</dbReference>
<dbReference type="RefSeq" id="WP_265994714.1">
    <property type="nucleotide sequence ID" value="NZ_JAPJDN010000001.1"/>
</dbReference>
<dbReference type="InterPro" id="IPR050707">
    <property type="entry name" value="HTH_MetabolicPath_Reg"/>
</dbReference>
<sequence length="301" mass="32719">MPDGSTSGRSSPPTQRVVAILDFLAKHPQDRFGLSELSRRLGLAKPTCLGIVTTLTDSGYLVRDAADKTYRLGPSLITLGHLAQESLRVNPAARAELTRLSKALDTTAALSAVVDDRITLLELVGPPGSDVGVRVGQSYPFAPPVGLMFVLWDDEALRSWLERSPTIPLRTETQRLDRVIAECRAAGYLVERLTPAGRRLYSLMAGMSSTLPDELRALLGELISDIGERVYLRSEAEGARQRHDVSVISAPVYDHHHRQAMVASLQIGRALTDSEIAKHARSLIATADTLTAQLGGTKPQW</sequence>
<keyword evidence="1" id="KW-0805">Transcription regulation</keyword>
<feature type="domain" description="HTH iclR-type" evidence="4">
    <location>
        <begin position="11"/>
        <end position="74"/>
    </location>
</feature>
<comment type="caution">
    <text evidence="6">The sequence shown here is derived from an EMBL/GenBank/DDBJ whole genome shotgun (WGS) entry which is preliminary data.</text>
</comment>
<dbReference type="Gene3D" id="1.10.10.10">
    <property type="entry name" value="Winged helix-like DNA-binding domain superfamily/Winged helix DNA-binding domain"/>
    <property type="match status" value="1"/>
</dbReference>
<dbReference type="InterPro" id="IPR036390">
    <property type="entry name" value="WH_DNA-bd_sf"/>
</dbReference>
<evidence type="ECO:0000259" key="5">
    <source>
        <dbReference type="PROSITE" id="PS51078"/>
    </source>
</evidence>
<gene>
    <name evidence="6" type="ORF">ORI27_00660</name>
</gene>
<evidence type="ECO:0000313" key="6">
    <source>
        <dbReference type="EMBL" id="MCX2935200.1"/>
    </source>
</evidence>
<evidence type="ECO:0000313" key="7">
    <source>
        <dbReference type="Proteomes" id="UP001300745"/>
    </source>
</evidence>
<keyword evidence="2" id="KW-0238">DNA-binding</keyword>
<dbReference type="InterPro" id="IPR014757">
    <property type="entry name" value="Tscrpt_reg_IclR_C"/>
</dbReference>
<dbReference type="Gene3D" id="3.30.450.40">
    <property type="match status" value="1"/>
</dbReference>
<evidence type="ECO:0000259" key="4">
    <source>
        <dbReference type="PROSITE" id="PS51077"/>
    </source>
</evidence>
<dbReference type="InterPro" id="IPR029016">
    <property type="entry name" value="GAF-like_dom_sf"/>
</dbReference>
<proteinExistence type="predicted"/>
<dbReference type="Proteomes" id="UP001300745">
    <property type="component" value="Unassembled WGS sequence"/>
</dbReference>
<dbReference type="PANTHER" id="PTHR30136:SF24">
    <property type="entry name" value="HTH-TYPE TRANSCRIPTIONAL REPRESSOR ALLR"/>
    <property type="match status" value="1"/>
</dbReference>
<feature type="domain" description="IclR-ED" evidence="5">
    <location>
        <begin position="75"/>
        <end position="296"/>
    </location>
</feature>
<dbReference type="Pfam" id="PF09339">
    <property type="entry name" value="HTH_IclR"/>
    <property type="match status" value="1"/>
</dbReference>
<dbReference type="EMBL" id="JAPJDO010000001">
    <property type="protein sequence ID" value="MCX2935200.1"/>
    <property type="molecule type" value="Genomic_DNA"/>
</dbReference>
<dbReference type="SUPFAM" id="SSF46785">
    <property type="entry name" value="Winged helix' DNA-binding domain"/>
    <property type="match status" value="1"/>
</dbReference>